<sequence length="310" mass="34823">MSAAPTIDPRKTSEILSKVRQIEVRTRRLVTDSLAGTYQSVFRGSGMNFDEVRAYVSGDEIRSIDWNVTARTGTPHVKKFVEERELTIMLLIDISGSGDFGSTSWSKREMMAELGSVLAFSAVRNNDKVGLVLFSDFVELYIPPAKGRSHILRVIREILYHRPRSRQTKLTAPLDFMVEVRKRKAVTFLISDFCLDGDYEERLAELRAKLQLCNRRHDLIAVVVSDPREHELTDCGCLTIEDAETGRQVEIDTADPAVRRGWRELAADRAGKLSRMLGGAGIDTLSLSTDGSYIGPLLSFFGARKRRLAR</sequence>
<dbReference type="RefSeq" id="WP_073376184.1">
    <property type="nucleotide sequence ID" value="NZ_FQXS01000013.1"/>
</dbReference>
<dbReference type="AlphaFoldDB" id="A0A1M5WIY1"/>
<dbReference type="EMBL" id="FQXS01000013">
    <property type="protein sequence ID" value="SHH87442.1"/>
    <property type="molecule type" value="Genomic_DNA"/>
</dbReference>
<gene>
    <name evidence="2" type="ORF">SAMN02745124_02321</name>
</gene>
<dbReference type="PANTHER" id="PTHR33608:SF6">
    <property type="entry name" value="BLL2464 PROTEIN"/>
    <property type="match status" value="1"/>
</dbReference>
<proteinExistence type="predicted"/>
<dbReference type="InterPro" id="IPR002881">
    <property type="entry name" value="DUF58"/>
</dbReference>
<name>A0A1M5WIY1_9BACT</name>
<reference evidence="2 3" key="1">
    <citation type="submission" date="2016-11" db="EMBL/GenBank/DDBJ databases">
        <authorList>
            <person name="Jaros S."/>
            <person name="Januszkiewicz K."/>
            <person name="Wedrychowicz H."/>
        </authorList>
    </citation>
    <scope>NUCLEOTIDE SEQUENCE [LARGE SCALE GENOMIC DNA]</scope>
    <source>
        <strain evidence="2 3">DSM 9705</strain>
    </source>
</reference>
<dbReference type="SUPFAM" id="SSF53300">
    <property type="entry name" value="vWA-like"/>
    <property type="match status" value="1"/>
</dbReference>
<organism evidence="2 3">
    <name type="scientific">Desulfofustis glycolicus DSM 9705</name>
    <dbReference type="NCBI Taxonomy" id="1121409"/>
    <lineage>
        <taxon>Bacteria</taxon>
        <taxon>Pseudomonadati</taxon>
        <taxon>Thermodesulfobacteriota</taxon>
        <taxon>Desulfobulbia</taxon>
        <taxon>Desulfobulbales</taxon>
        <taxon>Desulfocapsaceae</taxon>
        <taxon>Desulfofustis</taxon>
    </lineage>
</organism>
<dbReference type="Gene3D" id="3.40.50.410">
    <property type="entry name" value="von Willebrand factor, type A domain"/>
    <property type="match status" value="1"/>
</dbReference>
<evidence type="ECO:0000313" key="2">
    <source>
        <dbReference type="EMBL" id="SHH87442.1"/>
    </source>
</evidence>
<feature type="domain" description="DUF58" evidence="1">
    <location>
        <begin position="51"/>
        <end position="268"/>
    </location>
</feature>
<accession>A0A1M5WIY1</accession>
<dbReference type="PANTHER" id="PTHR33608">
    <property type="entry name" value="BLL2464 PROTEIN"/>
    <property type="match status" value="1"/>
</dbReference>
<evidence type="ECO:0000259" key="1">
    <source>
        <dbReference type="Pfam" id="PF01882"/>
    </source>
</evidence>
<dbReference type="OrthoDB" id="9776116at2"/>
<dbReference type="Proteomes" id="UP000184139">
    <property type="component" value="Unassembled WGS sequence"/>
</dbReference>
<dbReference type="Pfam" id="PF01882">
    <property type="entry name" value="DUF58"/>
    <property type="match status" value="1"/>
</dbReference>
<dbReference type="STRING" id="1121409.SAMN02745124_02321"/>
<evidence type="ECO:0000313" key="3">
    <source>
        <dbReference type="Proteomes" id="UP000184139"/>
    </source>
</evidence>
<keyword evidence="3" id="KW-1185">Reference proteome</keyword>
<protein>
    <recommendedName>
        <fullName evidence="1">DUF58 domain-containing protein</fullName>
    </recommendedName>
</protein>
<dbReference type="InterPro" id="IPR036465">
    <property type="entry name" value="vWFA_dom_sf"/>
</dbReference>